<feature type="region of interest" description="Disordered" evidence="1">
    <location>
        <begin position="1"/>
        <end position="69"/>
    </location>
</feature>
<feature type="compositionally biased region" description="Basic and acidic residues" evidence="1">
    <location>
        <begin position="21"/>
        <end position="31"/>
    </location>
</feature>
<proteinExistence type="predicted"/>
<keyword evidence="3" id="KW-1185">Reference proteome</keyword>
<evidence type="ECO:0000313" key="2">
    <source>
        <dbReference type="EMBL" id="KAK2658776.1"/>
    </source>
</evidence>
<dbReference type="EMBL" id="JANJYI010000002">
    <property type="protein sequence ID" value="KAK2658776.1"/>
    <property type="molecule type" value="Genomic_DNA"/>
</dbReference>
<accession>A0AAD9XGK0</accession>
<dbReference type="Proteomes" id="UP001280121">
    <property type="component" value="Unassembled WGS sequence"/>
</dbReference>
<reference evidence="2" key="1">
    <citation type="journal article" date="2023" name="Plant J.">
        <title>Genome sequences and population genomics provide insights into the demographic history, inbreeding, and mutation load of two 'living fossil' tree species of Dipteronia.</title>
        <authorList>
            <person name="Feng Y."/>
            <person name="Comes H.P."/>
            <person name="Chen J."/>
            <person name="Zhu S."/>
            <person name="Lu R."/>
            <person name="Zhang X."/>
            <person name="Li P."/>
            <person name="Qiu J."/>
            <person name="Olsen K.M."/>
            <person name="Qiu Y."/>
        </authorList>
    </citation>
    <scope>NUCLEOTIDE SEQUENCE</scope>
    <source>
        <strain evidence="2">KIB01</strain>
    </source>
</reference>
<feature type="compositionally biased region" description="Polar residues" evidence="1">
    <location>
        <begin position="7"/>
        <end position="20"/>
    </location>
</feature>
<comment type="caution">
    <text evidence="2">The sequence shown here is derived from an EMBL/GenBank/DDBJ whole genome shotgun (WGS) entry which is preliminary data.</text>
</comment>
<gene>
    <name evidence="2" type="ORF">Ddye_005309</name>
</gene>
<sequence length="103" mass="10565">MVEKLNCRSSPLMSGSSSDRTGSKEASHETEGGGGSAVLKSGSLVSHNDESVNTVTARKETEVSKHQKTLIPVRSGAPCEDGMCVEGSGSGSSVCSTVVSPYM</sequence>
<evidence type="ECO:0000313" key="3">
    <source>
        <dbReference type="Proteomes" id="UP001280121"/>
    </source>
</evidence>
<feature type="compositionally biased region" description="Polar residues" evidence="1">
    <location>
        <begin position="43"/>
        <end position="56"/>
    </location>
</feature>
<protein>
    <submittedName>
        <fullName evidence="2">Uncharacterized protein</fullName>
    </submittedName>
</protein>
<evidence type="ECO:0000256" key="1">
    <source>
        <dbReference type="SAM" id="MobiDB-lite"/>
    </source>
</evidence>
<name>A0AAD9XGK0_9ROSI</name>
<organism evidence="2 3">
    <name type="scientific">Dipteronia dyeriana</name>
    <dbReference type="NCBI Taxonomy" id="168575"/>
    <lineage>
        <taxon>Eukaryota</taxon>
        <taxon>Viridiplantae</taxon>
        <taxon>Streptophyta</taxon>
        <taxon>Embryophyta</taxon>
        <taxon>Tracheophyta</taxon>
        <taxon>Spermatophyta</taxon>
        <taxon>Magnoliopsida</taxon>
        <taxon>eudicotyledons</taxon>
        <taxon>Gunneridae</taxon>
        <taxon>Pentapetalae</taxon>
        <taxon>rosids</taxon>
        <taxon>malvids</taxon>
        <taxon>Sapindales</taxon>
        <taxon>Sapindaceae</taxon>
        <taxon>Hippocastanoideae</taxon>
        <taxon>Acereae</taxon>
        <taxon>Dipteronia</taxon>
    </lineage>
</organism>
<dbReference type="AlphaFoldDB" id="A0AAD9XGK0"/>